<keyword evidence="1" id="KW-1133">Transmembrane helix</keyword>
<dbReference type="Proteomes" id="UP000179797">
    <property type="component" value="Unassembled WGS sequence"/>
</dbReference>
<dbReference type="STRING" id="915059.NH26_10500"/>
<sequence length="65" mass="7549">MYKDVLRSIEDVEIFPVIGILIFFTFFVAWSVYAFSMKKDDVAELSSMPLDLDDDTENNSTNEFK</sequence>
<dbReference type="EMBL" id="JRYR02000001">
    <property type="protein sequence ID" value="OHX66755.1"/>
    <property type="molecule type" value="Genomic_DNA"/>
</dbReference>
<reference evidence="2 3" key="1">
    <citation type="journal article" date="2012" name="Int. J. Syst. Evol. Microbiol.">
        <title>Flammeovirga pacifica sp. nov., isolated from deep-sea sediment.</title>
        <authorList>
            <person name="Xu H."/>
            <person name="Fu Y."/>
            <person name="Yang N."/>
            <person name="Ding Z."/>
            <person name="Lai Q."/>
            <person name="Zeng R."/>
        </authorList>
    </citation>
    <scope>NUCLEOTIDE SEQUENCE [LARGE SCALE GENOMIC DNA]</scope>
    <source>
        <strain evidence="3">DSM 24597 / LMG 26175 / WPAGA1</strain>
    </source>
</reference>
<dbReference type="RefSeq" id="WP_044222705.1">
    <property type="nucleotide sequence ID" value="NZ_JRYR02000001.1"/>
</dbReference>
<evidence type="ECO:0000313" key="3">
    <source>
        <dbReference type="Proteomes" id="UP000179797"/>
    </source>
</evidence>
<keyword evidence="1" id="KW-0472">Membrane</keyword>
<keyword evidence="1" id="KW-0812">Transmembrane</keyword>
<keyword evidence="3" id="KW-1185">Reference proteome</keyword>
<organism evidence="2 3">
    <name type="scientific">Flammeovirga pacifica</name>
    <dbReference type="NCBI Taxonomy" id="915059"/>
    <lineage>
        <taxon>Bacteria</taxon>
        <taxon>Pseudomonadati</taxon>
        <taxon>Bacteroidota</taxon>
        <taxon>Cytophagia</taxon>
        <taxon>Cytophagales</taxon>
        <taxon>Flammeovirgaceae</taxon>
        <taxon>Flammeovirga</taxon>
    </lineage>
</organism>
<comment type="caution">
    <text evidence="2">The sequence shown here is derived from an EMBL/GenBank/DDBJ whole genome shotgun (WGS) entry which is preliminary data.</text>
</comment>
<name>A0A1S1Z0X7_FLAPC</name>
<proteinExistence type="predicted"/>
<protein>
    <recommendedName>
        <fullName evidence="4">Cytochrome C oxidase subunit IV</fullName>
    </recommendedName>
</protein>
<feature type="transmembrane region" description="Helical" evidence="1">
    <location>
        <begin position="14"/>
        <end position="35"/>
    </location>
</feature>
<accession>A0A1S1Z0X7</accession>
<gene>
    <name evidence="2" type="ORF">NH26_10500</name>
</gene>
<evidence type="ECO:0000256" key="1">
    <source>
        <dbReference type="SAM" id="Phobius"/>
    </source>
</evidence>
<evidence type="ECO:0008006" key="4">
    <source>
        <dbReference type="Google" id="ProtNLM"/>
    </source>
</evidence>
<dbReference type="AlphaFoldDB" id="A0A1S1Z0X7"/>
<dbReference type="OrthoDB" id="982086at2"/>
<evidence type="ECO:0000313" key="2">
    <source>
        <dbReference type="EMBL" id="OHX66755.1"/>
    </source>
</evidence>